<evidence type="ECO:0000256" key="2">
    <source>
        <dbReference type="HAMAP-Rule" id="MF_02036"/>
    </source>
</evidence>
<dbReference type="InterPro" id="IPR052373">
    <property type="entry name" value="Gamma-glu_amide_hydrolase"/>
</dbReference>
<dbReference type="Gene3D" id="3.60.20.10">
    <property type="entry name" value="Glutamine Phosphoribosylpyrophosphate, subunit 1, domain 1"/>
    <property type="match status" value="1"/>
</dbReference>
<dbReference type="GO" id="GO:0016740">
    <property type="term" value="F:transferase activity"/>
    <property type="evidence" value="ECO:0007669"/>
    <property type="project" value="UniProtKB-KW"/>
</dbReference>
<feature type="domain" description="Glutamine amidotransferase type-2" evidence="3">
    <location>
        <begin position="2"/>
        <end position="251"/>
    </location>
</feature>
<dbReference type="PANTHER" id="PTHR43187">
    <property type="entry name" value="GLUTAMINE AMIDOTRANSFERASE DUG3-RELATED"/>
    <property type="match status" value="1"/>
</dbReference>
<dbReference type="GO" id="GO:0016811">
    <property type="term" value="F:hydrolase activity, acting on carbon-nitrogen (but not peptide) bonds, in linear amides"/>
    <property type="evidence" value="ECO:0007669"/>
    <property type="project" value="UniProtKB-UniRule"/>
</dbReference>
<name>A0A840NKC2_9PSEU</name>
<comment type="catalytic activity">
    <reaction evidence="2">
        <text>gamma-L-glutamyl-hercynylcysteine S-oxide + H2O = S-(hercyn-2-yl)-L-cysteine S-oxide + L-glutamate</text>
        <dbReference type="Rhea" id="RHEA:42684"/>
        <dbReference type="ChEBI" id="CHEBI:15377"/>
        <dbReference type="ChEBI" id="CHEBI:29985"/>
        <dbReference type="ChEBI" id="CHEBI:82703"/>
        <dbReference type="ChEBI" id="CHEBI:82706"/>
        <dbReference type="EC" id="3.5.1.118"/>
    </reaction>
</comment>
<evidence type="ECO:0000313" key="4">
    <source>
        <dbReference type="EMBL" id="MBB5069729.1"/>
    </source>
</evidence>
<keyword evidence="1 2" id="KW-0315">Glutamine amidotransferase</keyword>
<keyword evidence="4" id="KW-0808">Transferase</keyword>
<dbReference type="InterPro" id="IPR017808">
    <property type="entry name" value="EgtC"/>
</dbReference>
<dbReference type="HAMAP" id="MF_02036">
    <property type="entry name" value="EgtC"/>
    <property type="match status" value="1"/>
</dbReference>
<dbReference type="UniPathway" id="UPA01014"/>
<dbReference type="EMBL" id="JACHIV010000001">
    <property type="protein sequence ID" value="MBB5069729.1"/>
    <property type="molecule type" value="Genomic_DNA"/>
</dbReference>
<dbReference type="GO" id="GO:0052699">
    <property type="term" value="P:ergothioneine biosynthetic process"/>
    <property type="evidence" value="ECO:0007669"/>
    <property type="project" value="UniProtKB-UniRule"/>
</dbReference>
<dbReference type="InterPro" id="IPR026869">
    <property type="entry name" value="EgtC-like"/>
</dbReference>
<sequence length="251" mass="27074">MCRHLGYLGPPVPLAELLLDPAHSLLEQTWSPRDMRGGGTVNVDGFGVGWYEDDGEPARYRAAVPMWTDTAFAGLARRQRAGAVLAAVRSATVGMPVIETACAPFADGRWSFSHNGVVAGWPESLAKAAGDLDVVDLMTLEAPTDSAVLWALLRHRLRRGADPAEAVREVLGQVVRTRPESRMNLLLTDGTTLIATTWGHALSVRRGEGSVTVSSEPFGDDEQWTAVPDRSLVVADSRDVRVQPVDEGELP</sequence>
<dbReference type="SUPFAM" id="SSF56235">
    <property type="entry name" value="N-terminal nucleophile aminohydrolases (Ntn hydrolases)"/>
    <property type="match status" value="1"/>
</dbReference>
<proteinExistence type="inferred from homology"/>
<keyword evidence="2 4" id="KW-0378">Hydrolase</keyword>
<dbReference type="PROSITE" id="PS51278">
    <property type="entry name" value="GATASE_TYPE_2"/>
    <property type="match status" value="1"/>
</dbReference>
<dbReference type="RefSeq" id="WP_184479374.1">
    <property type="nucleotide sequence ID" value="NZ_JACHIV010000001.1"/>
</dbReference>
<evidence type="ECO:0000259" key="3">
    <source>
        <dbReference type="PROSITE" id="PS51278"/>
    </source>
</evidence>
<dbReference type="EC" id="3.5.1.118" evidence="2"/>
<dbReference type="Pfam" id="PF13230">
    <property type="entry name" value="GATase_4"/>
    <property type="match status" value="1"/>
</dbReference>
<organism evidence="4 5">
    <name type="scientific">Saccharopolyspora gloriosae</name>
    <dbReference type="NCBI Taxonomy" id="455344"/>
    <lineage>
        <taxon>Bacteria</taxon>
        <taxon>Bacillati</taxon>
        <taxon>Actinomycetota</taxon>
        <taxon>Actinomycetes</taxon>
        <taxon>Pseudonocardiales</taxon>
        <taxon>Pseudonocardiaceae</taxon>
        <taxon>Saccharopolyspora</taxon>
    </lineage>
</organism>
<dbReference type="CDD" id="cd01908">
    <property type="entry name" value="YafJ"/>
    <property type="match status" value="1"/>
</dbReference>
<evidence type="ECO:0000313" key="5">
    <source>
        <dbReference type="Proteomes" id="UP000580474"/>
    </source>
</evidence>
<protein>
    <recommendedName>
        <fullName evidence="2">Gamma-glutamyl-hercynylcysteine sulfoxide hydrolase</fullName>
        <ecNumber evidence="2">3.5.1.118</ecNumber>
    </recommendedName>
    <alternativeName>
        <fullName evidence="2">Gamma-glutamyl hercynylcysteine S-oxide hydrolase</fullName>
    </alternativeName>
</protein>
<comment type="caution">
    <text evidence="4">The sequence shown here is derived from an EMBL/GenBank/DDBJ whole genome shotgun (WGS) entry which is preliminary data.</text>
</comment>
<dbReference type="InterPro" id="IPR029055">
    <property type="entry name" value="Ntn_hydrolases_N"/>
</dbReference>
<reference evidence="4 5" key="1">
    <citation type="submission" date="2020-08" db="EMBL/GenBank/DDBJ databases">
        <title>Sequencing the genomes of 1000 actinobacteria strains.</title>
        <authorList>
            <person name="Klenk H.-P."/>
        </authorList>
    </citation>
    <scope>NUCLEOTIDE SEQUENCE [LARGE SCALE GENOMIC DNA]</scope>
    <source>
        <strain evidence="4 5">DSM 45582</strain>
    </source>
</reference>
<keyword evidence="5" id="KW-1185">Reference proteome</keyword>
<dbReference type="InterPro" id="IPR032889">
    <property type="entry name" value="EgtC_Actinobacteria"/>
</dbReference>
<comment type="pathway">
    <text evidence="2">Amino-acid biosynthesis; ergothioneine biosynthesis.</text>
</comment>
<dbReference type="InterPro" id="IPR017932">
    <property type="entry name" value="GATase_2_dom"/>
</dbReference>
<comment type="function">
    <text evidence="2">Catalyzes the hydrolysis of the gamma-glutamyl amide bond of hercynyl-gamma-L-glutamyl-L-cysteine sulfoxide to produce hercynylcysteine sulfoxide, a step in the biosynthesis pathway of ergothioneine.</text>
</comment>
<dbReference type="AlphaFoldDB" id="A0A840NKC2"/>
<dbReference type="PANTHER" id="PTHR43187:SF2">
    <property type="entry name" value="GAMMA-GLUTAMYL-HERCYNYLCYSTEINE SULFOXIDE HYDROLASE"/>
    <property type="match status" value="1"/>
</dbReference>
<evidence type="ECO:0000256" key="1">
    <source>
        <dbReference type="ARBA" id="ARBA00022962"/>
    </source>
</evidence>
<gene>
    <name evidence="2" type="primary">egtC</name>
    <name evidence="4" type="ORF">BJ969_002817</name>
</gene>
<dbReference type="NCBIfam" id="TIGR03442">
    <property type="entry name" value="ergothioneine biosynthesis protein EgtC"/>
    <property type="match status" value="1"/>
</dbReference>
<dbReference type="Proteomes" id="UP000580474">
    <property type="component" value="Unassembled WGS sequence"/>
</dbReference>
<accession>A0A840NKC2</accession>